<dbReference type="AlphaFoldDB" id="A0A1G8EE66"/>
<dbReference type="STRING" id="504805.SAMN05421505_12062"/>
<keyword evidence="3" id="KW-1185">Reference proteome</keyword>
<reference evidence="2 3" key="1">
    <citation type="submission" date="2016-10" db="EMBL/GenBank/DDBJ databases">
        <authorList>
            <person name="de Groot N.N."/>
        </authorList>
    </citation>
    <scope>NUCLEOTIDE SEQUENCE [LARGE SCALE GENOMIC DNA]</scope>
    <source>
        <strain evidence="2 3">CPCC 201354</strain>
    </source>
</reference>
<feature type="compositionally biased region" description="Basic residues" evidence="1">
    <location>
        <begin position="85"/>
        <end position="107"/>
    </location>
</feature>
<dbReference type="EMBL" id="FNCN01000020">
    <property type="protein sequence ID" value="SDH68212.1"/>
    <property type="molecule type" value="Genomic_DNA"/>
</dbReference>
<proteinExistence type="predicted"/>
<organism evidence="2 3">
    <name type="scientific">Sinosporangium album</name>
    <dbReference type="NCBI Taxonomy" id="504805"/>
    <lineage>
        <taxon>Bacteria</taxon>
        <taxon>Bacillati</taxon>
        <taxon>Actinomycetota</taxon>
        <taxon>Actinomycetes</taxon>
        <taxon>Streptosporangiales</taxon>
        <taxon>Streptosporangiaceae</taxon>
        <taxon>Sinosporangium</taxon>
    </lineage>
</organism>
<evidence type="ECO:0000313" key="2">
    <source>
        <dbReference type="EMBL" id="SDH68212.1"/>
    </source>
</evidence>
<sequence length="124" mass="13635">MSTNSKGGRPKKDGVRGSLRVGQDVYDEAKEVWKTLGFESLSDYFGFTVSLAHGRWDTFGFADAEEAADYLTSLMRGQVVLPPPHLRRSGKVTPKRRTPQRAARLRAPHSAQEALPVIDSHAAA</sequence>
<protein>
    <submittedName>
        <fullName evidence="2">Uncharacterized protein</fullName>
    </submittedName>
</protein>
<gene>
    <name evidence="2" type="ORF">SAMN05421505_12062</name>
</gene>
<dbReference type="Proteomes" id="UP000198923">
    <property type="component" value="Unassembled WGS sequence"/>
</dbReference>
<evidence type="ECO:0000256" key="1">
    <source>
        <dbReference type="SAM" id="MobiDB-lite"/>
    </source>
</evidence>
<accession>A0A1G8EE66</accession>
<name>A0A1G8EE66_9ACTN</name>
<feature type="region of interest" description="Disordered" evidence="1">
    <location>
        <begin position="82"/>
        <end position="124"/>
    </location>
</feature>
<evidence type="ECO:0000313" key="3">
    <source>
        <dbReference type="Proteomes" id="UP000198923"/>
    </source>
</evidence>